<gene>
    <name evidence="1" type="ORF">B0H67DRAFT_25463</name>
</gene>
<comment type="caution">
    <text evidence="1">The sequence shown here is derived from an EMBL/GenBank/DDBJ whole genome shotgun (WGS) entry which is preliminary data.</text>
</comment>
<sequence>MRCNMAHHLEITLGLGRHWVITAKRVNQTKKTLRKLPITCGSVSSLIPSCESRWKPEKLRQSCSRLSKRWAELLGLDTSKLPQDSEDFGAYAYNGAIKPWDELPEPKHPPRRSKAATRAALAQVGPMPIPKSLVRLDIRNNETRVWTKYHAYQGFISLNHGRERCKFRAIPTPKKRSLWHSIAYHTAGRNMMRHYEVKARIWTYFAQVLQHSEYFRWREFVWLEYNKLPSEKEADSRNASVQVSGQVGILRHLHRNEKIHEALHKLSTSAAEIPPRNILYVIADYYAAQIIVFQCLTSVINPEEAHGNPIYTAFLFGFMEDSTPRKQIFLVTTDWRRFSPVNWADGDGRPVNAAGVPWFQPHANVLPKKRKRKGGEFPSPWWDKDSGVPEEDLLRQVEIPPFRYPQFAGKAREDPGLHVWPDTELGWEPDAQSKLTQEVLTRFRLRLDIPGNNLSNMPTPEWVSSWDHPIEHDKWNIGRDGRGQIRFGGGARMLGVTEYPKPEYPKFLDMLDGVFALGGSDDDLA</sequence>
<dbReference type="EMBL" id="JAUKUA010000001">
    <property type="protein sequence ID" value="KAK0730178.1"/>
    <property type="molecule type" value="Genomic_DNA"/>
</dbReference>
<dbReference type="Proteomes" id="UP001172102">
    <property type="component" value="Unassembled WGS sequence"/>
</dbReference>
<protein>
    <submittedName>
        <fullName evidence="1">Uncharacterized protein</fullName>
    </submittedName>
</protein>
<name>A0AA40BA07_9PEZI</name>
<keyword evidence="2" id="KW-1185">Reference proteome</keyword>
<reference evidence="1" key="1">
    <citation type="submission" date="2023-06" db="EMBL/GenBank/DDBJ databases">
        <title>Genome-scale phylogeny and comparative genomics of the fungal order Sordariales.</title>
        <authorList>
            <consortium name="Lawrence Berkeley National Laboratory"/>
            <person name="Hensen N."/>
            <person name="Bonometti L."/>
            <person name="Westerberg I."/>
            <person name="Brannstrom I.O."/>
            <person name="Guillou S."/>
            <person name="Cros-Aarteil S."/>
            <person name="Calhoun S."/>
            <person name="Haridas S."/>
            <person name="Kuo A."/>
            <person name="Mondo S."/>
            <person name="Pangilinan J."/>
            <person name="Riley R."/>
            <person name="Labutti K."/>
            <person name="Andreopoulos B."/>
            <person name="Lipzen A."/>
            <person name="Chen C."/>
            <person name="Yanf M."/>
            <person name="Daum C."/>
            <person name="Ng V."/>
            <person name="Clum A."/>
            <person name="Steindorff A."/>
            <person name="Ohm R."/>
            <person name="Martin F."/>
            <person name="Silar P."/>
            <person name="Natvig D."/>
            <person name="Lalanne C."/>
            <person name="Gautier V."/>
            <person name="Ament-Velasquez S.L."/>
            <person name="Kruys A."/>
            <person name="Hutchinson M.I."/>
            <person name="Powell A.J."/>
            <person name="Barry K."/>
            <person name="Miller A.N."/>
            <person name="Grigoriev I.V."/>
            <person name="Debuchy R."/>
            <person name="Gladieux P."/>
            <person name="Thoren M.H."/>
            <person name="Johannesson H."/>
        </authorList>
    </citation>
    <scope>NUCLEOTIDE SEQUENCE</scope>
    <source>
        <strain evidence="1">SMH4607-1</strain>
    </source>
</reference>
<evidence type="ECO:0000313" key="2">
    <source>
        <dbReference type="Proteomes" id="UP001172102"/>
    </source>
</evidence>
<dbReference type="AlphaFoldDB" id="A0AA40BA07"/>
<evidence type="ECO:0000313" key="1">
    <source>
        <dbReference type="EMBL" id="KAK0730178.1"/>
    </source>
</evidence>
<proteinExistence type="predicted"/>
<accession>A0AA40BA07</accession>
<organism evidence="1 2">
    <name type="scientific">Lasiosphaeris hirsuta</name>
    <dbReference type="NCBI Taxonomy" id="260670"/>
    <lineage>
        <taxon>Eukaryota</taxon>
        <taxon>Fungi</taxon>
        <taxon>Dikarya</taxon>
        <taxon>Ascomycota</taxon>
        <taxon>Pezizomycotina</taxon>
        <taxon>Sordariomycetes</taxon>
        <taxon>Sordariomycetidae</taxon>
        <taxon>Sordariales</taxon>
        <taxon>Lasiosphaeriaceae</taxon>
        <taxon>Lasiosphaeris</taxon>
    </lineage>
</organism>